<dbReference type="Proteomes" id="UP000183210">
    <property type="component" value="Unassembled WGS sequence"/>
</dbReference>
<dbReference type="Gene3D" id="3.30.40.190">
    <property type="match status" value="1"/>
</dbReference>
<proteinExistence type="predicted"/>
<dbReference type="Pfam" id="PF16786">
    <property type="entry name" value="RecA_dep_nuc"/>
    <property type="match status" value="1"/>
</dbReference>
<dbReference type="InterPro" id="IPR031875">
    <property type="entry name" value="RecA_dep_nuc"/>
</dbReference>
<evidence type="ECO:0000313" key="1">
    <source>
        <dbReference type="EMBL" id="SER37329.1"/>
    </source>
</evidence>
<dbReference type="RefSeq" id="WP_074829745.1">
    <property type="nucleotide sequence ID" value="NZ_FOEV01000018.1"/>
</dbReference>
<sequence length="122" mass="13666">MKGTTPTASQKRYHDSLASHVGCIACRHDYDEFNGYVSIHHMDGRTKPDAHYLVLPLCAGHHQDGYGQPGMIAVHPYKARFESRYGKQIRLLAECVNRLAEQGIDVPPRVRELTGLHECAPT</sequence>
<name>A0A9X8MH62_9PSED</name>
<dbReference type="AlphaFoldDB" id="A0A9X8MH62"/>
<gene>
    <name evidence="1" type="ORF">SAMN05216409_11891</name>
</gene>
<comment type="caution">
    <text evidence="1">The sequence shown here is derived from an EMBL/GenBank/DDBJ whole genome shotgun (WGS) entry which is preliminary data.</text>
</comment>
<accession>A0A9X8MH62</accession>
<dbReference type="GeneID" id="300268762"/>
<organism evidence="1 2">
    <name type="scientific">Pseudomonas lutea</name>
    <dbReference type="NCBI Taxonomy" id="243924"/>
    <lineage>
        <taxon>Bacteria</taxon>
        <taxon>Pseudomonadati</taxon>
        <taxon>Pseudomonadota</taxon>
        <taxon>Gammaproteobacteria</taxon>
        <taxon>Pseudomonadales</taxon>
        <taxon>Pseudomonadaceae</taxon>
        <taxon>Pseudomonas</taxon>
    </lineage>
</organism>
<reference evidence="1 2" key="1">
    <citation type="submission" date="2016-10" db="EMBL/GenBank/DDBJ databases">
        <authorList>
            <person name="Varghese N."/>
            <person name="Submissions S."/>
        </authorList>
    </citation>
    <scope>NUCLEOTIDE SEQUENCE [LARGE SCALE GENOMIC DNA]</scope>
    <source>
        <strain evidence="1 2">LMG 21974</strain>
    </source>
</reference>
<protein>
    <submittedName>
        <fullName evidence="1">Recombination enhancement, RecA-dependent nuclease</fullName>
    </submittedName>
</protein>
<dbReference type="EMBL" id="FOEV01000018">
    <property type="protein sequence ID" value="SER37329.1"/>
    <property type="molecule type" value="Genomic_DNA"/>
</dbReference>
<evidence type="ECO:0000313" key="2">
    <source>
        <dbReference type="Proteomes" id="UP000183210"/>
    </source>
</evidence>